<proteinExistence type="predicted"/>
<reference evidence="1 3" key="1">
    <citation type="submission" date="2016-05" db="EMBL/GenBank/DDBJ databases">
        <title>Pathogenic, phenotypic and molecular characterisation of Xanthomonas nasturtii sp. nov. and Xanthomonas floridensis sp. nov., new species of Xanthomonas associated with watercress production in Florida.</title>
        <authorList>
            <person name="Vicente J.G."/>
            <person name="Rothwell S."/>
            <person name="Holub E.B."/>
            <person name="Studholme D.J."/>
        </authorList>
    </citation>
    <scope>NUCLEOTIDE SEQUENCE [LARGE SCALE GENOMIC DNA]</scope>
    <source>
        <strain evidence="1 3">WHRI 8848</strain>
    </source>
</reference>
<organism evidence="1 3">
    <name type="scientific">Xanthomonas floridensis</name>
    <dbReference type="NCBI Taxonomy" id="1843580"/>
    <lineage>
        <taxon>Bacteria</taxon>
        <taxon>Pseudomonadati</taxon>
        <taxon>Pseudomonadota</taxon>
        <taxon>Gammaproteobacteria</taxon>
        <taxon>Lysobacterales</taxon>
        <taxon>Lysobacteraceae</taxon>
        <taxon>Xanthomonas</taxon>
    </lineage>
</organism>
<evidence type="ECO:0000313" key="2">
    <source>
        <dbReference type="EMBL" id="OAG69122.1"/>
    </source>
</evidence>
<protein>
    <submittedName>
        <fullName evidence="1">Uncharacterized protein</fullName>
    </submittedName>
</protein>
<dbReference type="EMBL" id="LXNG01000037">
    <property type="protein sequence ID" value="OAG66139.1"/>
    <property type="molecule type" value="Genomic_DNA"/>
</dbReference>
<gene>
    <name evidence="2" type="ORF">A7D17_09575</name>
    <name evidence="1" type="ORF">A7D17_22035</name>
</gene>
<comment type="caution">
    <text evidence="1">The sequence shown here is derived from an EMBL/GenBank/DDBJ whole genome shotgun (WGS) entry which is preliminary data.</text>
</comment>
<dbReference type="EMBL" id="LXNG01000002">
    <property type="protein sequence ID" value="OAG69122.1"/>
    <property type="molecule type" value="Genomic_DNA"/>
</dbReference>
<dbReference type="AlphaFoldDB" id="A0A1A9M7W0"/>
<evidence type="ECO:0000313" key="3">
    <source>
        <dbReference type="Proteomes" id="UP000077659"/>
    </source>
</evidence>
<name>A0A1A9M7W0_9XANT</name>
<evidence type="ECO:0000313" key="1">
    <source>
        <dbReference type="EMBL" id="OAG66139.1"/>
    </source>
</evidence>
<accession>A0A1A9M7W0</accession>
<dbReference type="Proteomes" id="UP000077659">
    <property type="component" value="Unassembled WGS sequence"/>
</dbReference>
<sequence length="70" mass="7577">MVVHQDVSVQLAACGVQGFMQQVQVAQSVAIIQKARQAVVPALHDVLRDAGNVNTRKSGHGTRLAARRWC</sequence>